<sequence length="104" mass="11851">MLDRDARVSLVVRRGLCSNKVRVEVKVDSKMCRGLKKESLSSWFKVSLPCPFVLPLRPARLPSDNPRGFSQAMRGKVWGRLRRRRVILGSTLPAFHTSGMDFHT</sequence>
<gene>
    <name evidence="1" type="ORF">PLEPLA_LOCUS12658</name>
</gene>
<keyword evidence="2" id="KW-1185">Reference proteome</keyword>
<evidence type="ECO:0000313" key="1">
    <source>
        <dbReference type="EMBL" id="CAB1424730.1"/>
    </source>
</evidence>
<protein>
    <submittedName>
        <fullName evidence="1">Uncharacterized protein</fullName>
    </submittedName>
</protein>
<reference evidence="1" key="1">
    <citation type="submission" date="2020-03" db="EMBL/GenBank/DDBJ databases">
        <authorList>
            <person name="Weist P."/>
        </authorList>
    </citation>
    <scope>NUCLEOTIDE SEQUENCE</scope>
</reference>
<name>A0A9N7U4P6_PLEPL</name>
<organism evidence="1 2">
    <name type="scientific">Pleuronectes platessa</name>
    <name type="common">European plaice</name>
    <dbReference type="NCBI Taxonomy" id="8262"/>
    <lineage>
        <taxon>Eukaryota</taxon>
        <taxon>Metazoa</taxon>
        <taxon>Chordata</taxon>
        <taxon>Craniata</taxon>
        <taxon>Vertebrata</taxon>
        <taxon>Euteleostomi</taxon>
        <taxon>Actinopterygii</taxon>
        <taxon>Neopterygii</taxon>
        <taxon>Teleostei</taxon>
        <taxon>Neoteleostei</taxon>
        <taxon>Acanthomorphata</taxon>
        <taxon>Carangaria</taxon>
        <taxon>Pleuronectiformes</taxon>
        <taxon>Pleuronectoidei</taxon>
        <taxon>Pleuronectidae</taxon>
        <taxon>Pleuronectes</taxon>
    </lineage>
</organism>
<evidence type="ECO:0000313" key="2">
    <source>
        <dbReference type="Proteomes" id="UP001153269"/>
    </source>
</evidence>
<accession>A0A9N7U4P6</accession>
<dbReference type="Proteomes" id="UP001153269">
    <property type="component" value="Unassembled WGS sequence"/>
</dbReference>
<comment type="caution">
    <text evidence="1">The sequence shown here is derived from an EMBL/GenBank/DDBJ whole genome shotgun (WGS) entry which is preliminary data.</text>
</comment>
<dbReference type="AlphaFoldDB" id="A0A9N7U4P6"/>
<dbReference type="EMBL" id="CADEAL010000749">
    <property type="protein sequence ID" value="CAB1424730.1"/>
    <property type="molecule type" value="Genomic_DNA"/>
</dbReference>
<proteinExistence type="predicted"/>